<protein>
    <submittedName>
        <fullName evidence="2">Predicted nucleotide-binding protein containing TIR-like domain-containing protein</fullName>
    </submittedName>
</protein>
<dbReference type="InterPro" id="IPR019302">
    <property type="entry name" value="CAP12/PCTIR_TIR_dom"/>
</dbReference>
<dbReference type="GO" id="GO:0050135">
    <property type="term" value="F:NADP+ nucleosidase activity"/>
    <property type="evidence" value="ECO:0007669"/>
    <property type="project" value="InterPro"/>
</dbReference>
<sequence length="276" mass="31630">MDRLSKKKALEHLRKAKDAISGLEKYSSGERSSSTEFKKWRRNTERAIKYTFGKDSEQIENFVRIRYFPMIYYVGREIPDSEQQEEYLSGLTEASPLLESIIEEIETYWADDPVPSQPQATQTSVTPSSKKLFIIHGRDDGTKETVARFIEKLGLEPVILHEQANKGRSIIDKFEQHAEETAFAIALLTPDDVGGLQGNENDWKSRARQNVIFELGWFLGRLERGRVCALKKGDVDEPSDWKGVLYIDFDTEGAWRMKLFQELKSAGFHVDANLAF</sequence>
<reference evidence="2" key="1">
    <citation type="submission" date="2019-02" db="EMBL/GenBank/DDBJ databases">
        <authorList>
            <person name="Gruber-Vodicka R. H."/>
            <person name="Seah K. B. B."/>
        </authorList>
    </citation>
    <scope>NUCLEOTIDE SEQUENCE</scope>
    <source>
        <strain evidence="2">BECK_S313</strain>
    </source>
</reference>
<dbReference type="EMBL" id="CAADFK010000091">
    <property type="protein sequence ID" value="VFK16205.1"/>
    <property type="molecule type" value="Genomic_DNA"/>
</dbReference>
<evidence type="ECO:0000313" key="2">
    <source>
        <dbReference type="EMBL" id="VFK16205.1"/>
    </source>
</evidence>
<accession>A0A450WGS6</accession>
<evidence type="ECO:0000259" key="1">
    <source>
        <dbReference type="Pfam" id="PF10137"/>
    </source>
</evidence>
<feature type="domain" description="CD-NTase-associated protein 12/Pycsar effector protein TIR" evidence="1">
    <location>
        <begin position="131"/>
        <end position="250"/>
    </location>
</feature>
<dbReference type="Pfam" id="PF10137">
    <property type="entry name" value="CAP12-PCTIR_TIR"/>
    <property type="match status" value="1"/>
</dbReference>
<dbReference type="AlphaFoldDB" id="A0A450WGS6"/>
<gene>
    <name evidence="2" type="ORF">BECKLPF1236B_GA0070989_10917</name>
</gene>
<organism evidence="2">
    <name type="scientific">Candidatus Kentrum sp. LPFa</name>
    <dbReference type="NCBI Taxonomy" id="2126335"/>
    <lineage>
        <taxon>Bacteria</taxon>
        <taxon>Pseudomonadati</taxon>
        <taxon>Pseudomonadota</taxon>
        <taxon>Gammaproteobacteria</taxon>
        <taxon>Candidatus Kentrum</taxon>
    </lineage>
</organism>
<name>A0A450WGS6_9GAMM</name>
<proteinExistence type="predicted"/>